<evidence type="ECO:0000313" key="2">
    <source>
        <dbReference type="Proteomes" id="UP000087171"/>
    </source>
</evidence>
<dbReference type="Proteomes" id="UP000087171">
    <property type="component" value="Chromosome Ca3"/>
</dbReference>
<accession>A0A1S3E2E2</accession>
<dbReference type="PANTHER" id="PTHR45868:SF35">
    <property type="entry name" value="HYDROXYPROLINE-RICH GLYCOPROTEIN FAMILY PROTEIN"/>
    <property type="match status" value="1"/>
</dbReference>
<reference evidence="2" key="1">
    <citation type="journal article" date="2013" name="Nat. Biotechnol.">
        <title>Draft genome sequence of chickpea (Cicer arietinum) provides a resource for trait improvement.</title>
        <authorList>
            <person name="Varshney R.K."/>
            <person name="Song C."/>
            <person name="Saxena R.K."/>
            <person name="Azam S."/>
            <person name="Yu S."/>
            <person name="Sharpe A.G."/>
            <person name="Cannon S."/>
            <person name="Baek J."/>
            <person name="Rosen B.D."/>
            <person name="Tar'an B."/>
            <person name="Millan T."/>
            <person name="Zhang X."/>
            <person name="Ramsay L.D."/>
            <person name="Iwata A."/>
            <person name="Wang Y."/>
            <person name="Nelson W."/>
            <person name="Farmer A.D."/>
            <person name="Gaur P.M."/>
            <person name="Soderlund C."/>
            <person name="Penmetsa R.V."/>
            <person name="Xu C."/>
            <person name="Bharti A.K."/>
            <person name="He W."/>
            <person name="Winter P."/>
            <person name="Zhao S."/>
            <person name="Hane J.K."/>
            <person name="Carrasquilla-Garcia N."/>
            <person name="Condie J.A."/>
            <person name="Upadhyaya H.D."/>
            <person name="Luo M.C."/>
            <person name="Thudi M."/>
            <person name="Gowda C.L."/>
            <person name="Singh N.P."/>
            <person name="Lichtenzveig J."/>
            <person name="Gali K.K."/>
            <person name="Rubio J."/>
            <person name="Nadarajan N."/>
            <person name="Dolezel J."/>
            <person name="Bansal K.C."/>
            <person name="Xu X."/>
            <person name="Edwards D."/>
            <person name="Zhang G."/>
            <person name="Kahl G."/>
            <person name="Gil J."/>
            <person name="Singh K.B."/>
            <person name="Datta S.K."/>
            <person name="Jackson S.A."/>
            <person name="Wang J."/>
            <person name="Cook D.R."/>
        </authorList>
    </citation>
    <scope>NUCLEOTIDE SEQUENCE [LARGE SCALE GENOMIC DNA]</scope>
    <source>
        <strain evidence="2">cv. CDC Frontier</strain>
    </source>
</reference>
<dbReference type="OrthoDB" id="1423117at2759"/>
<dbReference type="PANTHER" id="PTHR45868">
    <property type="entry name" value="HEAVY METAL-ASSOCIATED ISOPRENYLATED PLANT PROTEIN 33-RELATED"/>
    <property type="match status" value="1"/>
</dbReference>
<dbReference type="STRING" id="3827.A0A1S3E2E2"/>
<dbReference type="GO" id="GO:0046872">
    <property type="term" value="F:metal ion binding"/>
    <property type="evidence" value="ECO:0007669"/>
    <property type="project" value="UniProtKB-KW"/>
</dbReference>
<dbReference type="RefSeq" id="XP_012569544.1">
    <property type="nucleotide sequence ID" value="XM_012714090.1"/>
</dbReference>
<keyword evidence="1" id="KW-0479">Metal-binding</keyword>
<gene>
    <name evidence="3" type="primary">LOC105851830</name>
</gene>
<dbReference type="AlphaFoldDB" id="A0A1S3E2E2"/>
<evidence type="ECO:0000313" key="3">
    <source>
        <dbReference type="RefSeq" id="XP_012569544.1"/>
    </source>
</evidence>
<proteinExistence type="predicted"/>
<sequence length="168" mass="18500">MESYRNMTCILRVDTQSSGWEKSLTKVIKRIKDVSYSIDTTHGIIRISGIIDPNKLFTDIKRAGKHAELLHADIGAAVGGGSDGGGGEHSHSNIGYYYSNNNEHNVGYGNLVPSYNVQPQHGNYQCNGVLVPTSTALEPWHPPSSSQQCHLPTTYPQYYDTNNTCNIM</sequence>
<protein>
    <submittedName>
        <fullName evidence="3">Heavy metal-associated isoprenylated plant protein 34-like</fullName>
    </submittedName>
</protein>
<name>A0A1S3E2E2_CICAR</name>
<keyword evidence="2" id="KW-1185">Reference proteome</keyword>
<organism evidence="2 3">
    <name type="scientific">Cicer arietinum</name>
    <name type="common">Chickpea</name>
    <name type="synonym">Garbanzo</name>
    <dbReference type="NCBI Taxonomy" id="3827"/>
    <lineage>
        <taxon>Eukaryota</taxon>
        <taxon>Viridiplantae</taxon>
        <taxon>Streptophyta</taxon>
        <taxon>Embryophyta</taxon>
        <taxon>Tracheophyta</taxon>
        <taxon>Spermatophyta</taxon>
        <taxon>Magnoliopsida</taxon>
        <taxon>eudicotyledons</taxon>
        <taxon>Gunneridae</taxon>
        <taxon>Pentapetalae</taxon>
        <taxon>rosids</taxon>
        <taxon>fabids</taxon>
        <taxon>Fabales</taxon>
        <taxon>Fabaceae</taxon>
        <taxon>Papilionoideae</taxon>
        <taxon>50 kb inversion clade</taxon>
        <taxon>NPAAA clade</taxon>
        <taxon>Hologalegina</taxon>
        <taxon>IRL clade</taxon>
        <taxon>Cicereae</taxon>
        <taxon>Cicer</taxon>
    </lineage>
</organism>
<evidence type="ECO:0000256" key="1">
    <source>
        <dbReference type="ARBA" id="ARBA00022723"/>
    </source>
</evidence>
<reference evidence="3" key="2">
    <citation type="submission" date="2025-08" db="UniProtKB">
        <authorList>
            <consortium name="RefSeq"/>
        </authorList>
    </citation>
    <scope>IDENTIFICATION</scope>
    <source>
        <tissue evidence="3">Etiolated seedlings</tissue>
    </source>
</reference>